<accession>A0ABS2R554</accession>
<protein>
    <submittedName>
        <fullName evidence="1">Uncharacterized protein</fullName>
    </submittedName>
</protein>
<proteinExistence type="predicted"/>
<evidence type="ECO:0000313" key="2">
    <source>
        <dbReference type="Proteomes" id="UP000823485"/>
    </source>
</evidence>
<dbReference type="Proteomes" id="UP000823485">
    <property type="component" value="Unassembled WGS sequence"/>
</dbReference>
<dbReference type="RefSeq" id="WP_139345564.1">
    <property type="nucleotide sequence ID" value="NZ_JAFBFH010000009.1"/>
</dbReference>
<sequence length="79" mass="8659">MTEIVQKPKKRLLDTSNSELDLGRLVTVLANSPLTGTSLPVHGHFKRAVPQSVKSDLAKQPLFFLSDKTSTTALLNVEE</sequence>
<gene>
    <name evidence="1" type="ORF">JOC94_001762</name>
</gene>
<organism evidence="1 2">
    <name type="scientific">Siminovitchia thermophila</name>
    <dbReference type="NCBI Taxonomy" id="1245522"/>
    <lineage>
        <taxon>Bacteria</taxon>
        <taxon>Bacillati</taxon>
        <taxon>Bacillota</taxon>
        <taxon>Bacilli</taxon>
        <taxon>Bacillales</taxon>
        <taxon>Bacillaceae</taxon>
        <taxon>Siminovitchia</taxon>
    </lineage>
</organism>
<name>A0ABS2R554_9BACI</name>
<reference evidence="1 2" key="1">
    <citation type="submission" date="2021-01" db="EMBL/GenBank/DDBJ databases">
        <title>Genomic Encyclopedia of Type Strains, Phase IV (KMG-IV): sequencing the most valuable type-strain genomes for metagenomic binning, comparative biology and taxonomic classification.</title>
        <authorList>
            <person name="Goeker M."/>
        </authorList>
    </citation>
    <scope>NUCLEOTIDE SEQUENCE [LARGE SCALE GENOMIC DNA]</scope>
    <source>
        <strain evidence="1 2">DSM 105453</strain>
    </source>
</reference>
<comment type="caution">
    <text evidence="1">The sequence shown here is derived from an EMBL/GenBank/DDBJ whole genome shotgun (WGS) entry which is preliminary data.</text>
</comment>
<dbReference type="EMBL" id="JAFBFH010000009">
    <property type="protein sequence ID" value="MBM7714790.1"/>
    <property type="molecule type" value="Genomic_DNA"/>
</dbReference>
<evidence type="ECO:0000313" key="1">
    <source>
        <dbReference type="EMBL" id="MBM7714790.1"/>
    </source>
</evidence>
<keyword evidence="2" id="KW-1185">Reference proteome</keyword>